<proteinExistence type="predicted"/>
<gene>
    <name evidence="1" type="ORF">CNYM01_05634</name>
</gene>
<evidence type="ECO:0000313" key="1">
    <source>
        <dbReference type="EMBL" id="KXH61177.1"/>
    </source>
</evidence>
<reference evidence="1 2" key="1">
    <citation type="submission" date="2014-02" db="EMBL/GenBank/DDBJ databases">
        <title>The genome sequence of Colletotrichum nymphaeae SA-01.</title>
        <authorList>
            <person name="Baroncelli R."/>
            <person name="Thon M.R."/>
        </authorList>
    </citation>
    <scope>NUCLEOTIDE SEQUENCE [LARGE SCALE GENOMIC DNA]</scope>
    <source>
        <strain evidence="1 2">SA-01</strain>
    </source>
</reference>
<name>A0A135ULG8_9PEZI</name>
<accession>A0A135ULG8</accession>
<dbReference type="EMBL" id="JEMN01000435">
    <property type="protein sequence ID" value="KXH61177.1"/>
    <property type="molecule type" value="Genomic_DNA"/>
</dbReference>
<evidence type="ECO:0000313" key="2">
    <source>
        <dbReference type="Proteomes" id="UP000070054"/>
    </source>
</evidence>
<comment type="caution">
    <text evidence="1">The sequence shown here is derived from an EMBL/GenBank/DDBJ whole genome shotgun (WGS) entry which is preliminary data.</text>
</comment>
<sequence length="277" mass="29669">MRIAISAKTRTRPDRPASIDNCRCSRNQFIATRSVDGFSDNRMSVSHPSVVSMLQCTELPCSHAADRTCAVQPRTAILVSSDSAVVSLQGLSRLHAAIKDDAHPATVAVSLSGHTATDRPLKGMSTVMSSSMATKPNSLRTKSWLDIQSRTADQVPGWPTWVTTASLQKGERNPLRTKGVPGKIFSPFKMHCNVLQITSRASAALWNELSMPNMALVLVSSHVRILQKRNTYASPVSQRATSAPGLEASTVRLTLGLGGPGWSGGASCSEREAFSVA</sequence>
<protein>
    <submittedName>
        <fullName evidence="1">Uncharacterized protein</fullName>
    </submittedName>
</protein>
<dbReference type="AlphaFoldDB" id="A0A135ULG8"/>
<dbReference type="Proteomes" id="UP000070054">
    <property type="component" value="Unassembled WGS sequence"/>
</dbReference>
<keyword evidence="2" id="KW-1185">Reference proteome</keyword>
<organism evidence="1 2">
    <name type="scientific">Colletotrichum nymphaeae SA-01</name>
    <dbReference type="NCBI Taxonomy" id="1460502"/>
    <lineage>
        <taxon>Eukaryota</taxon>
        <taxon>Fungi</taxon>
        <taxon>Dikarya</taxon>
        <taxon>Ascomycota</taxon>
        <taxon>Pezizomycotina</taxon>
        <taxon>Sordariomycetes</taxon>
        <taxon>Hypocreomycetidae</taxon>
        <taxon>Glomerellales</taxon>
        <taxon>Glomerellaceae</taxon>
        <taxon>Colletotrichum</taxon>
        <taxon>Colletotrichum acutatum species complex</taxon>
    </lineage>
</organism>